<protein>
    <submittedName>
        <fullName evidence="6">Epoxide hydrolase</fullName>
    </submittedName>
</protein>
<evidence type="ECO:0000256" key="4">
    <source>
        <dbReference type="PIRSR" id="PIRSR001112-1"/>
    </source>
</evidence>
<evidence type="ECO:0000256" key="3">
    <source>
        <dbReference type="ARBA" id="ARBA00022801"/>
    </source>
</evidence>
<keyword evidence="3 6" id="KW-0378">Hydrolase</keyword>
<sequence length="401" mass="44562">MTHTTDIRPYRIDIPQADLDDLRDRLARTRWPAVIKGTGWERGVPVDYLKELAEYWRTEFDWRAQEAKLNEFPQFVTTVDGQDIHFLHVRSPEPNALPLILTHGWPSSIVEFTAMIGPLTDPAAYGGDPADAFHVVVPSIPGYGFSTPVREAGWGNLFRVAQAFAEMMRRLGYERYAAQGGDVGAGVAGMLAMLEPERVVATHVNGPTPYPFGPPLELDGLSDDERARAERFNEFKDDGLGYLHLQSTRPQTVGYGLTDSPVQQLAWIVEKFKEWTDPAAELPDDAVDRDRLLTNVSIYWFTGTGVTAAHSTYEGMQAFRQFIEESAGLGNDDDPSAHEDAPALPPGGVAVFAADNSIRHLVDPMGSVVHWSEFDRGGHFAGMETPDLLTGDVRQFFRAYR</sequence>
<dbReference type="PRINTS" id="PR00412">
    <property type="entry name" value="EPOXHYDRLASE"/>
</dbReference>
<dbReference type="PANTHER" id="PTHR21661:SF35">
    <property type="entry name" value="EPOXIDE HYDROLASE"/>
    <property type="match status" value="1"/>
</dbReference>
<dbReference type="Pfam" id="PF06441">
    <property type="entry name" value="EHN"/>
    <property type="match status" value="1"/>
</dbReference>
<dbReference type="SUPFAM" id="SSF53474">
    <property type="entry name" value="alpha/beta-Hydrolases"/>
    <property type="match status" value="1"/>
</dbReference>
<dbReference type="PANTHER" id="PTHR21661">
    <property type="entry name" value="EPOXIDE HYDROLASE 1-RELATED"/>
    <property type="match status" value="1"/>
</dbReference>
<dbReference type="InterPro" id="IPR029058">
    <property type="entry name" value="AB_hydrolase_fold"/>
</dbReference>
<keyword evidence="7" id="KW-1185">Reference proteome</keyword>
<evidence type="ECO:0000313" key="7">
    <source>
        <dbReference type="Proteomes" id="UP000469185"/>
    </source>
</evidence>
<name>A0A6N9YKU5_9ACTN</name>
<dbReference type="RefSeq" id="WP_163818369.1">
    <property type="nucleotide sequence ID" value="NZ_JAAGOB010000004.1"/>
</dbReference>
<evidence type="ECO:0000259" key="5">
    <source>
        <dbReference type="Pfam" id="PF06441"/>
    </source>
</evidence>
<reference evidence="6 7" key="1">
    <citation type="submission" date="2020-02" db="EMBL/GenBank/DDBJ databases">
        <authorList>
            <person name="Li X.-J."/>
            <person name="Feng X.-M."/>
        </authorList>
    </citation>
    <scope>NUCLEOTIDE SEQUENCE [LARGE SCALE GENOMIC DNA]</scope>
    <source>
        <strain evidence="6 7">CGMCC 4.7225</strain>
    </source>
</reference>
<dbReference type="GO" id="GO:0004301">
    <property type="term" value="F:epoxide hydrolase activity"/>
    <property type="evidence" value="ECO:0007669"/>
    <property type="project" value="TreeGrafter"/>
</dbReference>
<comment type="similarity">
    <text evidence="1">Belongs to the peptidase S33 family.</text>
</comment>
<evidence type="ECO:0000256" key="2">
    <source>
        <dbReference type="ARBA" id="ARBA00022797"/>
    </source>
</evidence>
<feature type="active site" description="Proton donor" evidence="4">
    <location>
        <position position="313"/>
    </location>
</feature>
<feature type="domain" description="Epoxide hydrolase N-terminal" evidence="5">
    <location>
        <begin position="7"/>
        <end position="112"/>
    </location>
</feature>
<feature type="active site" description="Nucleophile" evidence="4">
    <location>
        <position position="182"/>
    </location>
</feature>
<gene>
    <name evidence="6" type="ORF">G1H11_09840</name>
</gene>
<dbReference type="PIRSF" id="PIRSF001112">
    <property type="entry name" value="Epoxide_hydrolase"/>
    <property type="match status" value="1"/>
</dbReference>
<comment type="caution">
    <text evidence="6">The sequence shown here is derived from an EMBL/GenBank/DDBJ whole genome shotgun (WGS) entry which is preliminary data.</text>
</comment>
<evidence type="ECO:0000313" key="6">
    <source>
        <dbReference type="EMBL" id="NED95613.1"/>
    </source>
</evidence>
<accession>A0A6N9YKU5</accession>
<dbReference type="InterPro" id="IPR000639">
    <property type="entry name" value="Epox_hydrolase-like"/>
</dbReference>
<dbReference type="EMBL" id="JAAGOB010000004">
    <property type="protein sequence ID" value="NED95613.1"/>
    <property type="molecule type" value="Genomic_DNA"/>
</dbReference>
<evidence type="ECO:0000256" key="1">
    <source>
        <dbReference type="ARBA" id="ARBA00010088"/>
    </source>
</evidence>
<feature type="active site" description="Proton acceptor" evidence="4">
    <location>
        <position position="379"/>
    </location>
</feature>
<proteinExistence type="inferred from homology"/>
<organism evidence="6 7">
    <name type="scientific">Phytoactinopolyspora alkaliphila</name>
    <dbReference type="NCBI Taxonomy" id="1783498"/>
    <lineage>
        <taxon>Bacteria</taxon>
        <taxon>Bacillati</taxon>
        <taxon>Actinomycetota</taxon>
        <taxon>Actinomycetes</taxon>
        <taxon>Jiangellales</taxon>
        <taxon>Jiangellaceae</taxon>
        <taxon>Phytoactinopolyspora</taxon>
    </lineage>
</organism>
<dbReference type="InterPro" id="IPR010497">
    <property type="entry name" value="Epoxide_hydro_N"/>
</dbReference>
<dbReference type="Gene3D" id="3.40.50.1820">
    <property type="entry name" value="alpha/beta hydrolase"/>
    <property type="match status" value="1"/>
</dbReference>
<dbReference type="Proteomes" id="UP000469185">
    <property type="component" value="Unassembled WGS sequence"/>
</dbReference>
<dbReference type="InterPro" id="IPR016292">
    <property type="entry name" value="Epoxide_hydrolase"/>
</dbReference>
<keyword evidence="2" id="KW-0058">Aromatic hydrocarbons catabolism</keyword>
<dbReference type="AlphaFoldDB" id="A0A6N9YKU5"/>
<dbReference type="GO" id="GO:0097176">
    <property type="term" value="P:epoxide metabolic process"/>
    <property type="evidence" value="ECO:0007669"/>
    <property type="project" value="TreeGrafter"/>
</dbReference>